<evidence type="ECO:0000313" key="1">
    <source>
        <dbReference type="EMBL" id="KAH0748315.1"/>
    </source>
</evidence>
<name>A0ABQ7UIM9_SOLTU</name>
<proteinExistence type="predicted"/>
<dbReference type="PANTHER" id="PTHR11439">
    <property type="entry name" value="GAG-POL-RELATED RETROTRANSPOSON"/>
    <property type="match status" value="1"/>
</dbReference>
<dbReference type="Proteomes" id="UP000826656">
    <property type="component" value="Unassembled WGS sequence"/>
</dbReference>
<sequence length="173" mass="19337">MEGAKEVSTPIVIAHSLLKSQCIEEALEPTRYRQLHTTVARLSTEAEYRVIAATAAKVQWVKSLLQELGYSVPSPTIYCDNISTIYTCQNPVLHSKMKHLEIDIHFVRDLVQKDVLRISHISSKDQVVDLLTKPLSKNQFQLNRSKIGLLNGSSILRGSVKDNPIQSNSKSKG</sequence>
<accession>A0ABQ7UIM9</accession>
<protein>
    <submittedName>
        <fullName evidence="1">Uncharacterized protein</fullName>
    </submittedName>
</protein>
<gene>
    <name evidence="1" type="ORF">KY290_027547</name>
</gene>
<dbReference type="PANTHER" id="PTHR11439:SF483">
    <property type="entry name" value="PEPTIDE SYNTHASE GLIP-LIKE, PUTATIVE (AFU_ORTHOLOGUE AFUA_3G12920)-RELATED"/>
    <property type="match status" value="1"/>
</dbReference>
<keyword evidence="2" id="KW-1185">Reference proteome</keyword>
<reference evidence="1 2" key="1">
    <citation type="journal article" date="2021" name="bioRxiv">
        <title>Chromosome-scale and haplotype-resolved genome assembly of a tetraploid potato cultivar.</title>
        <authorList>
            <person name="Sun H."/>
            <person name="Jiao W.-B."/>
            <person name="Krause K."/>
            <person name="Campoy J.A."/>
            <person name="Goel M."/>
            <person name="Folz-Donahue K."/>
            <person name="Kukat C."/>
            <person name="Huettel B."/>
            <person name="Schneeberger K."/>
        </authorList>
    </citation>
    <scope>NUCLEOTIDE SEQUENCE [LARGE SCALE GENOMIC DNA]</scope>
    <source>
        <strain evidence="1">SolTubOtavaFocal</strain>
        <tissue evidence="1">Leaves</tissue>
    </source>
</reference>
<dbReference type="CDD" id="cd09272">
    <property type="entry name" value="RNase_HI_RT_Ty1"/>
    <property type="match status" value="1"/>
</dbReference>
<comment type="caution">
    <text evidence="1">The sequence shown here is derived from an EMBL/GenBank/DDBJ whole genome shotgun (WGS) entry which is preliminary data.</text>
</comment>
<evidence type="ECO:0000313" key="2">
    <source>
        <dbReference type="Proteomes" id="UP000826656"/>
    </source>
</evidence>
<dbReference type="EMBL" id="JAIVGD010000019">
    <property type="protein sequence ID" value="KAH0748315.1"/>
    <property type="molecule type" value="Genomic_DNA"/>
</dbReference>
<organism evidence="1 2">
    <name type="scientific">Solanum tuberosum</name>
    <name type="common">Potato</name>
    <dbReference type="NCBI Taxonomy" id="4113"/>
    <lineage>
        <taxon>Eukaryota</taxon>
        <taxon>Viridiplantae</taxon>
        <taxon>Streptophyta</taxon>
        <taxon>Embryophyta</taxon>
        <taxon>Tracheophyta</taxon>
        <taxon>Spermatophyta</taxon>
        <taxon>Magnoliopsida</taxon>
        <taxon>eudicotyledons</taxon>
        <taxon>Gunneridae</taxon>
        <taxon>Pentapetalae</taxon>
        <taxon>asterids</taxon>
        <taxon>lamiids</taxon>
        <taxon>Solanales</taxon>
        <taxon>Solanaceae</taxon>
        <taxon>Solanoideae</taxon>
        <taxon>Solaneae</taxon>
        <taxon>Solanum</taxon>
    </lineage>
</organism>